<feature type="compositionally biased region" description="Basic residues" evidence="1">
    <location>
        <begin position="167"/>
        <end position="176"/>
    </location>
</feature>
<evidence type="ECO:0000313" key="3">
    <source>
        <dbReference type="Proteomes" id="UP001158576"/>
    </source>
</evidence>
<dbReference type="EMBL" id="OU015567">
    <property type="protein sequence ID" value="CAG5112780.1"/>
    <property type="molecule type" value="Genomic_DNA"/>
</dbReference>
<organism evidence="2 3">
    <name type="scientific">Oikopleura dioica</name>
    <name type="common">Tunicate</name>
    <dbReference type="NCBI Taxonomy" id="34765"/>
    <lineage>
        <taxon>Eukaryota</taxon>
        <taxon>Metazoa</taxon>
        <taxon>Chordata</taxon>
        <taxon>Tunicata</taxon>
        <taxon>Appendicularia</taxon>
        <taxon>Copelata</taxon>
        <taxon>Oikopleuridae</taxon>
        <taxon>Oikopleura</taxon>
    </lineage>
</organism>
<feature type="region of interest" description="Disordered" evidence="1">
    <location>
        <begin position="66"/>
        <end position="97"/>
    </location>
</feature>
<dbReference type="Proteomes" id="UP001158576">
    <property type="component" value="Chromosome 2"/>
</dbReference>
<feature type="region of interest" description="Disordered" evidence="1">
    <location>
        <begin position="143"/>
        <end position="176"/>
    </location>
</feature>
<proteinExistence type="predicted"/>
<reference evidence="2 3" key="1">
    <citation type="submission" date="2021-04" db="EMBL/GenBank/DDBJ databases">
        <authorList>
            <person name="Bliznina A."/>
        </authorList>
    </citation>
    <scope>NUCLEOTIDE SEQUENCE [LARGE SCALE GENOMIC DNA]</scope>
</reference>
<feature type="compositionally biased region" description="Basic and acidic residues" evidence="1">
    <location>
        <begin position="79"/>
        <end position="90"/>
    </location>
</feature>
<sequence>MRMNELSPAEIYAKIGLRAPPLPWHLQIEYSRSTKSKYSFEEFNSQQHKTRLQTFQRRTGVVHDASAVKSQVKHVRRTRSADKSRSRQNGEVEEEDESDFVDSWRFNTAQKEIGEEEERLFLLQRAEIEFLEYRKCQSLTASPAHTHNGLECSTPRNNSIGTETVQKPKKRGPLNFRPFKKSVRKQQLC</sequence>
<accession>A0ABN7T9F9</accession>
<name>A0ABN7T9F9_OIKDI</name>
<feature type="compositionally biased region" description="Polar residues" evidence="1">
    <location>
        <begin position="154"/>
        <end position="165"/>
    </location>
</feature>
<evidence type="ECO:0000313" key="2">
    <source>
        <dbReference type="EMBL" id="CAG5112780.1"/>
    </source>
</evidence>
<gene>
    <name evidence="2" type="ORF">OKIOD_LOCUS15721</name>
</gene>
<evidence type="ECO:0000256" key="1">
    <source>
        <dbReference type="SAM" id="MobiDB-lite"/>
    </source>
</evidence>
<keyword evidence="3" id="KW-1185">Reference proteome</keyword>
<protein>
    <submittedName>
        <fullName evidence="2">Oidioi.mRNA.OKI2018_I69.chr2.g6956.t1.cds</fullName>
    </submittedName>
</protein>